<proteinExistence type="predicted"/>
<evidence type="ECO:0008006" key="4">
    <source>
        <dbReference type="Google" id="ProtNLM"/>
    </source>
</evidence>
<protein>
    <recommendedName>
        <fullName evidence="4">F-box domain-containing protein</fullName>
    </recommendedName>
</protein>
<dbReference type="InterPro" id="IPR032675">
    <property type="entry name" value="LRR_dom_sf"/>
</dbReference>
<comment type="caution">
    <text evidence="2">The sequence shown here is derived from an EMBL/GenBank/DDBJ whole genome shotgun (WGS) entry which is preliminary data.</text>
</comment>
<dbReference type="Proteomes" id="UP001159405">
    <property type="component" value="Unassembled WGS sequence"/>
</dbReference>
<dbReference type="SUPFAM" id="SSF81383">
    <property type="entry name" value="F-box domain"/>
    <property type="match status" value="1"/>
</dbReference>
<dbReference type="InterPro" id="IPR036047">
    <property type="entry name" value="F-box-like_dom_sf"/>
</dbReference>
<dbReference type="Gene3D" id="3.80.10.10">
    <property type="entry name" value="Ribonuclease Inhibitor"/>
    <property type="match status" value="1"/>
</dbReference>
<feature type="chain" id="PRO_5046021312" description="F-box domain-containing protein" evidence="1">
    <location>
        <begin position="24"/>
        <end position="196"/>
    </location>
</feature>
<keyword evidence="3" id="KW-1185">Reference proteome</keyword>
<feature type="signal peptide" evidence="1">
    <location>
        <begin position="1"/>
        <end position="23"/>
    </location>
</feature>
<evidence type="ECO:0000313" key="2">
    <source>
        <dbReference type="EMBL" id="CAH3176540.1"/>
    </source>
</evidence>
<evidence type="ECO:0000313" key="3">
    <source>
        <dbReference type="Proteomes" id="UP001159405"/>
    </source>
</evidence>
<dbReference type="SUPFAM" id="SSF52047">
    <property type="entry name" value="RNI-like"/>
    <property type="match status" value="1"/>
</dbReference>
<reference evidence="2 3" key="1">
    <citation type="submission" date="2022-05" db="EMBL/GenBank/DDBJ databases">
        <authorList>
            <consortium name="Genoscope - CEA"/>
            <person name="William W."/>
        </authorList>
    </citation>
    <scope>NUCLEOTIDE SEQUENCE [LARGE SCALE GENOMIC DNA]</scope>
</reference>
<keyword evidence="1" id="KW-0732">Signal</keyword>
<dbReference type="EMBL" id="CALNXK010000214">
    <property type="protein sequence ID" value="CAH3176540.1"/>
    <property type="molecule type" value="Genomic_DNA"/>
</dbReference>
<organism evidence="2 3">
    <name type="scientific">Porites lobata</name>
    <dbReference type="NCBI Taxonomy" id="104759"/>
    <lineage>
        <taxon>Eukaryota</taxon>
        <taxon>Metazoa</taxon>
        <taxon>Cnidaria</taxon>
        <taxon>Anthozoa</taxon>
        <taxon>Hexacorallia</taxon>
        <taxon>Scleractinia</taxon>
        <taxon>Fungiina</taxon>
        <taxon>Poritidae</taxon>
        <taxon>Porites</taxon>
    </lineage>
</organism>
<accession>A0ABN8RAX4</accession>
<evidence type="ECO:0000256" key="1">
    <source>
        <dbReference type="SAM" id="SignalP"/>
    </source>
</evidence>
<name>A0ABN8RAX4_9CNID</name>
<sequence length="196" mass="22561">MDISPVILIYVFRFLDLSDLARAAGTCFVWWNVIKRYRLMENDWEELDLSGTGKLYCCIPRKAFRSLRYLNLASTQLSSRHLQQVMMTATYLERLDISNCPKLDQIAIFKAKEHMQELLHIAISGNRQFTILVIACLCSCPELVTIEAHGLEFSAEELLFLSKTFESARSGSLQIETDEGYDALCITNIFERELFE</sequence>
<gene>
    <name evidence="2" type="ORF">PLOB_00018297</name>
</gene>